<feature type="compositionally biased region" description="Gly residues" evidence="2">
    <location>
        <begin position="483"/>
        <end position="515"/>
    </location>
</feature>
<dbReference type="Proteomes" id="UP000027195">
    <property type="component" value="Unassembled WGS sequence"/>
</dbReference>
<feature type="compositionally biased region" description="Low complexity" evidence="2">
    <location>
        <begin position="374"/>
        <end position="383"/>
    </location>
</feature>
<dbReference type="EMBL" id="KL198061">
    <property type="protein sequence ID" value="KDQ11076.1"/>
    <property type="molecule type" value="Genomic_DNA"/>
</dbReference>
<evidence type="ECO:0000256" key="1">
    <source>
        <dbReference type="SAM" id="Coils"/>
    </source>
</evidence>
<feature type="region of interest" description="Disordered" evidence="2">
    <location>
        <begin position="327"/>
        <end position="407"/>
    </location>
</feature>
<feature type="coiled-coil region" evidence="1">
    <location>
        <begin position="428"/>
        <end position="455"/>
    </location>
</feature>
<name>A0A067MHM8_BOTB1</name>
<feature type="compositionally biased region" description="Pro residues" evidence="2">
    <location>
        <begin position="384"/>
        <end position="404"/>
    </location>
</feature>
<protein>
    <submittedName>
        <fullName evidence="3">Uncharacterized protein</fullName>
    </submittedName>
</protein>
<evidence type="ECO:0000256" key="2">
    <source>
        <dbReference type="SAM" id="MobiDB-lite"/>
    </source>
</evidence>
<evidence type="ECO:0000313" key="4">
    <source>
        <dbReference type="Proteomes" id="UP000027195"/>
    </source>
</evidence>
<sequence>MQQQQPGLSGSPILPHPMPRNHLPIPPHSHLHPQSQHHHPQSHLDTAGLLLPPASPDPPYNIDPASAAVAGPSTSPIQRKRGGRGPGKRENKDKPVVSVRWEEAELTDRLIVALETNDRWAAVFAQAGPEQTRAVIGVPKRDLQREIARYLFAGDARYDLEDKKTVEALAVSVKNKLFKIQNLFQECRNELGHQISSLKDEGDIPPDSDHARLWNRVKDKLPQFFRVRDLMMRTPMPISASMMQRPDESLGETSAAGAARSHGGVGNGSPLRVSVEHVRSTTTMQFPGLSHYTDAVDDQTMGLAPYMDPNQSPSMKAYGAGMHMRYQPPLLPPPSRGGFLPGAPSYSPQSLAAPLAGPPQPPAQPHHPTPIPTPTRTTLSRVRSPPPQPPRLSPSPPPPSPSPPLSESLATILQRLDSRKRQREEIQLSIKRARYEERERERDAYERERVRYHEREMLRLRIELALASKGRMSDEAEDVEGLGLEGGGGGPGLGPGGFPSGPMGSGNGSVGGDGQGPSASGQSA</sequence>
<feature type="region of interest" description="Disordered" evidence="2">
    <location>
        <begin position="470"/>
        <end position="524"/>
    </location>
</feature>
<proteinExistence type="predicted"/>
<accession>A0A067MHM8</accession>
<dbReference type="AlphaFoldDB" id="A0A067MHM8"/>
<evidence type="ECO:0000313" key="3">
    <source>
        <dbReference type="EMBL" id="KDQ11076.1"/>
    </source>
</evidence>
<organism evidence="3 4">
    <name type="scientific">Botryobasidium botryosum (strain FD-172 SS1)</name>
    <dbReference type="NCBI Taxonomy" id="930990"/>
    <lineage>
        <taxon>Eukaryota</taxon>
        <taxon>Fungi</taxon>
        <taxon>Dikarya</taxon>
        <taxon>Basidiomycota</taxon>
        <taxon>Agaricomycotina</taxon>
        <taxon>Agaricomycetes</taxon>
        <taxon>Cantharellales</taxon>
        <taxon>Botryobasidiaceae</taxon>
        <taxon>Botryobasidium</taxon>
    </lineage>
</organism>
<feature type="region of interest" description="Disordered" evidence="2">
    <location>
        <begin position="1"/>
        <end position="95"/>
    </location>
</feature>
<keyword evidence="1" id="KW-0175">Coiled coil</keyword>
<keyword evidence="4" id="KW-1185">Reference proteome</keyword>
<gene>
    <name evidence="3" type="ORF">BOTBODRAFT_57618</name>
</gene>
<dbReference type="InParanoid" id="A0A067MHM8"/>
<feature type="compositionally biased region" description="Basic residues" evidence="2">
    <location>
        <begin position="29"/>
        <end position="41"/>
    </location>
</feature>
<dbReference type="OrthoDB" id="3353853at2759"/>
<feature type="compositionally biased region" description="Pro residues" evidence="2">
    <location>
        <begin position="356"/>
        <end position="373"/>
    </location>
</feature>
<reference evidence="4" key="1">
    <citation type="journal article" date="2014" name="Proc. Natl. Acad. Sci. U.S.A.">
        <title>Extensive sampling of basidiomycete genomes demonstrates inadequacy of the white-rot/brown-rot paradigm for wood decay fungi.</title>
        <authorList>
            <person name="Riley R."/>
            <person name="Salamov A.A."/>
            <person name="Brown D.W."/>
            <person name="Nagy L.G."/>
            <person name="Floudas D."/>
            <person name="Held B.W."/>
            <person name="Levasseur A."/>
            <person name="Lombard V."/>
            <person name="Morin E."/>
            <person name="Otillar R."/>
            <person name="Lindquist E.A."/>
            <person name="Sun H."/>
            <person name="LaButti K.M."/>
            <person name="Schmutz J."/>
            <person name="Jabbour D."/>
            <person name="Luo H."/>
            <person name="Baker S.E."/>
            <person name="Pisabarro A.G."/>
            <person name="Walton J.D."/>
            <person name="Blanchette R.A."/>
            <person name="Henrissat B."/>
            <person name="Martin F."/>
            <person name="Cullen D."/>
            <person name="Hibbett D.S."/>
            <person name="Grigoriev I.V."/>
        </authorList>
    </citation>
    <scope>NUCLEOTIDE SEQUENCE [LARGE SCALE GENOMIC DNA]</scope>
    <source>
        <strain evidence="4">FD-172 SS1</strain>
    </source>
</reference>
<dbReference type="HOGENOM" id="CLU_519698_0_0_1"/>